<organism evidence="2 3">
    <name type="scientific">Hydrogenophaga bisanensis</name>
    <dbReference type="NCBI Taxonomy" id="439611"/>
    <lineage>
        <taxon>Bacteria</taxon>
        <taxon>Pseudomonadati</taxon>
        <taxon>Pseudomonadota</taxon>
        <taxon>Betaproteobacteria</taxon>
        <taxon>Burkholderiales</taxon>
        <taxon>Comamonadaceae</taxon>
        <taxon>Hydrogenophaga</taxon>
    </lineage>
</organism>
<evidence type="ECO:0000313" key="3">
    <source>
        <dbReference type="Proteomes" id="UP001596495"/>
    </source>
</evidence>
<keyword evidence="1" id="KW-0812">Transmembrane</keyword>
<dbReference type="CDD" id="cd01301">
    <property type="entry name" value="rDP_like"/>
    <property type="match status" value="1"/>
</dbReference>
<dbReference type="Proteomes" id="UP001596495">
    <property type="component" value="Unassembled WGS sequence"/>
</dbReference>
<dbReference type="Pfam" id="PF01244">
    <property type="entry name" value="Peptidase_M19"/>
    <property type="match status" value="1"/>
</dbReference>
<dbReference type="RefSeq" id="WP_382255037.1">
    <property type="nucleotide sequence ID" value="NZ_JBHTBX010000003.1"/>
</dbReference>
<comment type="caution">
    <text evidence="2">The sequence shown here is derived from an EMBL/GenBank/DDBJ whole genome shotgun (WGS) entry which is preliminary data.</text>
</comment>
<evidence type="ECO:0000313" key="2">
    <source>
        <dbReference type="EMBL" id="MFC7434118.1"/>
    </source>
</evidence>
<dbReference type="EMBL" id="JBHTBX010000003">
    <property type="protein sequence ID" value="MFC7434118.1"/>
    <property type="molecule type" value="Genomic_DNA"/>
</dbReference>
<keyword evidence="1" id="KW-1133">Transmembrane helix</keyword>
<keyword evidence="1" id="KW-0472">Membrane</keyword>
<dbReference type="InterPro" id="IPR008257">
    <property type="entry name" value="Pept_M19"/>
</dbReference>
<proteinExistence type="predicted"/>
<dbReference type="PROSITE" id="PS51365">
    <property type="entry name" value="RENAL_DIPEPTIDASE_2"/>
    <property type="match status" value="1"/>
</dbReference>
<protein>
    <submittedName>
        <fullName evidence="2">Dipeptidase</fullName>
    </submittedName>
</protein>
<feature type="transmembrane region" description="Helical" evidence="1">
    <location>
        <begin position="12"/>
        <end position="32"/>
    </location>
</feature>
<gene>
    <name evidence="2" type="ORF">ACFQNJ_06290</name>
</gene>
<dbReference type="PANTHER" id="PTHR10443">
    <property type="entry name" value="MICROSOMAL DIPEPTIDASE"/>
    <property type="match status" value="1"/>
</dbReference>
<dbReference type="SUPFAM" id="SSF51556">
    <property type="entry name" value="Metallo-dependent hydrolases"/>
    <property type="match status" value="1"/>
</dbReference>
<accession>A0ABW2R7S1</accession>
<evidence type="ECO:0000256" key="1">
    <source>
        <dbReference type="SAM" id="Phobius"/>
    </source>
</evidence>
<dbReference type="InterPro" id="IPR032466">
    <property type="entry name" value="Metal_Hydrolase"/>
</dbReference>
<name>A0ABW2R7S1_9BURK</name>
<dbReference type="Gene3D" id="3.20.20.140">
    <property type="entry name" value="Metal-dependent hydrolases"/>
    <property type="match status" value="1"/>
</dbReference>
<dbReference type="PANTHER" id="PTHR10443:SF12">
    <property type="entry name" value="DIPEPTIDASE"/>
    <property type="match status" value="1"/>
</dbReference>
<sequence length="392" mass="42669">MKRQRWGRWLGWGLLGAAVLGVGVFLTLPTIVDRRMNTVEQTPPYVASERARALHERLFIADLHDDALLWSRDLLRRYSYGHSDLPRLVEGRVGLQVFATVTKTPKGMNFERNASDTDSITMLVMAQRWPVRTWDSLLERALYQSERLHAAQAGSEGRLRIVRTARDLSALLAEPPGKGLLGAVLATEGLQPLEGQLENVDRLYDAGFRITGLTHFFDNEVGGSAHGWDKGGLTAFGRQVVQRLQERRMIIDLAHASPALIDDVLAMTTRPVLVSHTGVKGTCPGPRNLSDDHIKAIARTGGVIGIAYFEGAVCELSIAAIVKAIRHAADVAGVDHVALGSDYDGAIRVAIDTTGLVLLTQGLLEAGFSDDEVAAIMGGNVRRLLLQELPPG</sequence>
<keyword evidence="3" id="KW-1185">Reference proteome</keyword>
<reference evidence="3" key="1">
    <citation type="journal article" date="2019" name="Int. J. Syst. Evol. Microbiol.">
        <title>The Global Catalogue of Microorganisms (GCM) 10K type strain sequencing project: providing services to taxonomists for standard genome sequencing and annotation.</title>
        <authorList>
            <consortium name="The Broad Institute Genomics Platform"/>
            <consortium name="The Broad Institute Genome Sequencing Center for Infectious Disease"/>
            <person name="Wu L."/>
            <person name="Ma J."/>
        </authorList>
    </citation>
    <scope>NUCLEOTIDE SEQUENCE [LARGE SCALE GENOMIC DNA]</scope>
    <source>
        <strain evidence="3">CCUG 54518</strain>
    </source>
</reference>